<dbReference type="OrthoDB" id="6428749at2759"/>
<dbReference type="EMBL" id="KV454012">
    <property type="protein sequence ID" value="ODV96527.1"/>
    <property type="molecule type" value="Genomic_DNA"/>
</dbReference>
<reference evidence="7" key="1">
    <citation type="submission" date="2016-05" db="EMBL/GenBank/DDBJ databases">
        <title>Comparative genomics of biotechnologically important yeasts.</title>
        <authorList>
            <consortium name="DOE Joint Genome Institute"/>
            <person name="Riley R."/>
            <person name="Haridas S."/>
            <person name="Wolfe K.H."/>
            <person name="Lopes M.R."/>
            <person name="Hittinger C.T."/>
            <person name="Goker M."/>
            <person name="Salamov A."/>
            <person name="Wisecaver J."/>
            <person name="Long T.M."/>
            <person name="Aerts A.L."/>
            <person name="Barry K."/>
            <person name="Choi C."/>
            <person name="Clum A."/>
            <person name="Coughlan A.Y."/>
            <person name="Deshpande S."/>
            <person name="Douglass A.P."/>
            <person name="Hanson S.J."/>
            <person name="Klenk H.-P."/>
            <person name="Labutti K."/>
            <person name="Lapidus A."/>
            <person name="Lindquist E."/>
            <person name="Lipzen A."/>
            <person name="Meier-Kolthoff J.P."/>
            <person name="Ohm R.A."/>
            <person name="Otillar R.P."/>
            <person name="Pangilinan J."/>
            <person name="Peng Y."/>
            <person name="Rokas A."/>
            <person name="Rosa C.A."/>
            <person name="Scheuner C."/>
            <person name="Sibirny A.A."/>
            <person name="Slot J.C."/>
            <person name="Stielow J.B."/>
            <person name="Sun H."/>
            <person name="Kurtzman C.P."/>
            <person name="Blackwell M."/>
            <person name="Grigoriev I.V."/>
            <person name="Jeffries T.W."/>
        </authorList>
    </citation>
    <scope>NUCLEOTIDE SEQUENCE [LARGE SCALE GENOMIC DNA]</scope>
    <source>
        <strain evidence="7">NRRL Y-2460</strain>
    </source>
</reference>
<evidence type="ECO:0000256" key="3">
    <source>
        <dbReference type="PIRSR" id="PIRSR001221-1"/>
    </source>
</evidence>
<evidence type="ECO:0000259" key="5">
    <source>
        <dbReference type="Pfam" id="PF01425"/>
    </source>
</evidence>
<evidence type="ECO:0000256" key="1">
    <source>
        <dbReference type="ARBA" id="ARBA00009199"/>
    </source>
</evidence>
<organism evidence="6 7">
    <name type="scientific">Pachysolen tannophilus NRRL Y-2460</name>
    <dbReference type="NCBI Taxonomy" id="669874"/>
    <lineage>
        <taxon>Eukaryota</taxon>
        <taxon>Fungi</taxon>
        <taxon>Dikarya</taxon>
        <taxon>Ascomycota</taxon>
        <taxon>Saccharomycotina</taxon>
        <taxon>Pichiomycetes</taxon>
        <taxon>Pachysolenaceae</taxon>
        <taxon>Pachysolen</taxon>
    </lineage>
</organism>
<dbReference type="SUPFAM" id="SSF75304">
    <property type="entry name" value="Amidase signature (AS) enzymes"/>
    <property type="match status" value="1"/>
</dbReference>
<gene>
    <name evidence="6" type="ORF">PACTADRAFT_64844</name>
</gene>
<evidence type="ECO:0000256" key="4">
    <source>
        <dbReference type="PIRSR" id="PIRSR001221-2"/>
    </source>
</evidence>
<proteinExistence type="inferred from homology"/>
<accession>A0A1E4TXQ9</accession>
<dbReference type="GO" id="GO:0016787">
    <property type="term" value="F:hydrolase activity"/>
    <property type="evidence" value="ECO:0007669"/>
    <property type="project" value="UniProtKB-KW"/>
</dbReference>
<dbReference type="STRING" id="669874.A0A1E4TXQ9"/>
<evidence type="ECO:0000313" key="6">
    <source>
        <dbReference type="EMBL" id="ODV96527.1"/>
    </source>
</evidence>
<comment type="similarity">
    <text evidence="1">Belongs to the amidase family.</text>
</comment>
<dbReference type="PANTHER" id="PTHR46072:SF4">
    <property type="entry name" value="AMIDASE C550.07-RELATED"/>
    <property type="match status" value="1"/>
</dbReference>
<dbReference type="PANTHER" id="PTHR46072">
    <property type="entry name" value="AMIDASE-RELATED-RELATED"/>
    <property type="match status" value="1"/>
</dbReference>
<keyword evidence="2" id="KW-0378">Hydrolase</keyword>
<name>A0A1E4TXQ9_PACTA</name>
<dbReference type="Gene3D" id="3.90.1300.10">
    <property type="entry name" value="Amidase signature (AS) domain"/>
    <property type="match status" value="1"/>
</dbReference>
<feature type="binding site" evidence="4">
    <location>
        <begin position="242"/>
        <end position="245"/>
    </location>
    <ligand>
        <name>substrate</name>
    </ligand>
</feature>
<feature type="domain" description="Amidase" evidence="5">
    <location>
        <begin position="90"/>
        <end position="542"/>
    </location>
</feature>
<dbReference type="Proteomes" id="UP000094236">
    <property type="component" value="Unassembled WGS sequence"/>
</dbReference>
<feature type="binding site" evidence="4">
    <location>
        <position position="221"/>
    </location>
    <ligand>
        <name>substrate</name>
    </ligand>
</feature>
<sequence length="556" mass="60642">MFGPFVNDTEDPKKFAVWEPKVKVYREALAAGIKDEYKLPQELIPKDFDVGVDVTGIPAKVLTESELAITESSGCDLVVKIAAGELSAVEVFKAFAKRATIAHQLTNCAMQIFVDEGLMRAKELDAYYAKTGKTVGPLHGLPVSLKEHYNYKGKITHSGYVGYIDNVTENWSVAVEVLKEAGAVFYIRTTEPQSLMHLCSYNNITGACRNPWNTSLTPGGSSSGEGALAAMKGSVFGLGSDIGGSIRCPAAFCGVWGLRPTQKRLSMHNVTSCCGSKVQESVACVLGPLARSAEDLDLFMKASIVSEPWKKDACIIPLPWRTESVPSPKELTIAVCYDDGVVKPTAPIIRALKHAVSKLEASGVKVVEWKPIAVQKLVETCSAMYNADGNSSQKLALAASGEPLAPLTHVALSFGCGDDGVSVEKNQELNGIRDQGRQDYLSAMDAQGIDYILCPTYVSVAAKPDVIKYWGYTNLWNILDYPSVIFPTGLKVNPDLDVVDKSYKPRNEYEAYEHFLYTDPKDFINAPINLQLTGRRYFEEKLIKASQVIGEIIAQK</sequence>
<evidence type="ECO:0000256" key="2">
    <source>
        <dbReference type="ARBA" id="ARBA00022801"/>
    </source>
</evidence>
<feature type="active site" description="Acyl-ester intermediate" evidence="3">
    <location>
        <position position="245"/>
    </location>
</feature>
<dbReference type="PIRSF" id="PIRSF001221">
    <property type="entry name" value="Amidase_fungi"/>
    <property type="match status" value="1"/>
</dbReference>
<feature type="binding site" evidence="4">
    <location>
        <position position="195"/>
    </location>
    <ligand>
        <name>substrate</name>
    </ligand>
</feature>
<dbReference type="AlphaFoldDB" id="A0A1E4TXQ9"/>
<dbReference type="InterPro" id="IPR036928">
    <property type="entry name" value="AS_sf"/>
</dbReference>
<dbReference type="InterPro" id="IPR023631">
    <property type="entry name" value="Amidase_dom"/>
</dbReference>
<evidence type="ECO:0000313" key="7">
    <source>
        <dbReference type="Proteomes" id="UP000094236"/>
    </source>
</evidence>
<dbReference type="Pfam" id="PF01425">
    <property type="entry name" value="Amidase"/>
    <property type="match status" value="1"/>
</dbReference>
<feature type="active site" description="Charge relay system" evidence="3">
    <location>
        <position position="221"/>
    </location>
</feature>
<keyword evidence="7" id="KW-1185">Reference proteome</keyword>
<feature type="active site" description="Charge relay system" evidence="3">
    <location>
        <position position="146"/>
    </location>
</feature>
<protein>
    <recommendedName>
        <fullName evidence="5">Amidase domain-containing protein</fullName>
    </recommendedName>
</protein>